<reference evidence="11" key="1">
    <citation type="submission" date="2016-04" db="EMBL/GenBank/DDBJ databases">
        <authorList>
            <person name="Evans L.H."/>
            <person name="Alamgir A."/>
            <person name="Owens N."/>
            <person name="Weber N.D."/>
            <person name="Virtaneva K."/>
            <person name="Barbian K."/>
            <person name="Babar A."/>
            <person name="Rosenke K."/>
        </authorList>
    </citation>
    <scope>NUCLEOTIDE SEQUENCE</scope>
    <source>
        <strain evidence="11">86</strain>
    </source>
</reference>
<sequence length="324" mass="34607">MRDHPDTPSTRGLVIATRGSKLALWQAEHVKALILAARPEVPAVSLLVLKTKGDKILDVPLAKVGGKGLFVKEIEEALLDGRADLAVHSMKDMPMELPPELTLGAIMEREDPRDIFLSVRHASLDALPKGARVGTSSLRRAAQLLALRPDLEIIPLRGNVDTRLAKLTAGEFDAIIMAAAGMKRLGLAAPHMEELPETVLLPAAGQGALGVEYRKDRRDLAEALAFLDHEKTHACVMAERGYLAGLDGGCQAPMAAHAVIRGGTLTLETLLCDLTGKRMFRETAELDASLGGDAAYRAGRKLAETVKRSGGESLLAEIFAATNA</sequence>
<dbReference type="SUPFAM" id="SSF54782">
    <property type="entry name" value="Porphobilinogen deaminase (hydroxymethylbilane synthase), C-terminal domain"/>
    <property type="match status" value="1"/>
</dbReference>
<dbReference type="FunFam" id="3.40.190.10:FF:000005">
    <property type="entry name" value="Porphobilinogen deaminase"/>
    <property type="match status" value="1"/>
</dbReference>
<dbReference type="EC" id="2.5.1.61" evidence="8"/>
<dbReference type="Pfam" id="PF01379">
    <property type="entry name" value="Porphobil_deam"/>
    <property type="match status" value="1"/>
</dbReference>
<evidence type="ECO:0000256" key="6">
    <source>
        <dbReference type="ARBA" id="ARBA00023244"/>
    </source>
</evidence>
<evidence type="ECO:0000256" key="7">
    <source>
        <dbReference type="ARBA" id="ARBA00048169"/>
    </source>
</evidence>
<dbReference type="FunFam" id="3.40.190.10:FF:000004">
    <property type="entry name" value="Porphobilinogen deaminase"/>
    <property type="match status" value="1"/>
</dbReference>
<evidence type="ECO:0000256" key="1">
    <source>
        <dbReference type="ARBA" id="ARBA00002869"/>
    </source>
</evidence>
<accession>A0A212J9L6</accession>
<dbReference type="PANTHER" id="PTHR11557:SF0">
    <property type="entry name" value="PORPHOBILINOGEN DEAMINASE"/>
    <property type="match status" value="1"/>
</dbReference>
<dbReference type="NCBIfam" id="TIGR00212">
    <property type="entry name" value="hemC"/>
    <property type="match status" value="1"/>
</dbReference>
<feature type="domain" description="Porphobilinogen deaminase N-terminal" evidence="9">
    <location>
        <begin position="13"/>
        <end position="221"/>
    </location>
</feature>
<keyword evidence="5 8" id="KW-0808">Transferase</keyword>
<dbReference type="Gene3D" id="3.40.190.10">
    <property type="entry name" value="Periplasmic binding protein-like II"/>
    <property type="match status" value="2"/>
</dbReference>
<name>A0A212J9L6_9DELT</name>
<evidence type="ECO:0000256" key="4">
    <source>
        <dbReference type="ARBA" id="ARBA00011245"/>
    </source>
</evidence>
<dbReference type="SUPFAM" id="SSF53850">
    <property type="entry name" value="Periplasmic binding protein-like II"/>
    <property type="match status" value="1"/>
</dbReference>
<feature type="modified residue" description="S-(dipyrrolylmethanemethyl)cysteine" evidence="8">
    <location>
        <position position="250"/>
    </location>
</feature>
<dbReference type="GO" id="GO:0004418">
    <property type="term" value="F:hydroxymethylbilane synthase activity"/>
    <property type="evidence" value="ECO:0007669"/>
    <property type="project" value="UniProtKB-UniRule"/>
</dbReference>
<organism evidence="11">
    <name type="scientific">uncultured delta proteobacterium</name>
    <dbReference type="NCBI Taxonomy" id="34034"/>
    <lineage>
        <taxon>Bacteria</taxon>
        <taxon>Deltaproteobacteria</taxon>
        <taxon>environmental samples</taxon>
    </lineage>
</organism>
<dbReference type="InterPro" id="IPR022417">
    <property type="entry name" value="Porphobilin_deaminase_N"/>
</dbReference>
<comment type="cofactor">
    <cofactor evidence="8">
        <name>dipyrromethane</name>
        <dbReference type="ChEBI" id="CHEBI:60342"/>
    </cofactor>
    <text evidence="8">Binds 1 dipyrromethane group covalently.</text>
</comment>
<feature type="domain" description="Porphobilinogen deaminase C-terminal" evidence="10">
    <location>
        <begin position="234"/>
        <end position="305"/>
    </location>
</feature>
<keyword evidence="6 8" id="KW-0627">Porphyrin biosynthesis</keyword>
<dbReference type="UniPathway" id="UPA00251">
    <property type="reaction ID" value="UER00319"/>
</dbReference>
<evidence type="ECO:0000259" key="10">
    <source>
        <dbReference type="Pfam" id="PF03900"/>
    </source>
</evidence>
<dbReference type="CDD" id="cd13646">
    <property type="entry name" value="PBP2_EcHMBS_like"/>
    <property type="match status" value="1"/>
</dbReference>
<comment type="pathway">
    <text evidence="2">Porphyrin-containing compound metabolism; protoporphyrin-IX biosynthesis; coproporphyrinogen-III from 5-aminolevulinate: step 2/4.</text>
</comment>
<dbReference type="PIRSF" id="PIRSF001438">
    <property type="entry name" value="4pyrrol_synth_OHMeBilane_synth"/>
    <property type="match status" value="1"/>
</dbReference>
<dbReference type="GO" id="GO:0006782">
    <property type="term" value="P:protoporphyrinogen IX biosynthetic process"/>
    <property type="evidence" value="ECO:0007669"/>
    <property type="project" value="UniProtKB-UniRule"/>
</dbReference>
<dbReference type="Pfam" id="PF03900">
    <property type="entry name" value="Porphobil_deamC"/>
    <property type="match status" value="1"/>
</dbReference>
<proteinExistence type="inferred from homology"/>
<dbReference type="InterPro" id="IPR022418">
    <property type="entry name" value="Porphobilinogen_deaminase_C"/>
</dbReference>
<evidence type="ECO:0000256" key="3">
    <source>
        <dbReference type="ARBA" id="ARBA00005638"/>
    </source>
</evidence>
<dbReference type="HAMAP" id="MF_00260">
    <property type="entry name" value="Porphobil_deam"/>
    <property type="match status" value="1"/>
</dbReference>
<comment type="miscellaneous">
    <text evidence="8">The porphobilinogen subunits are added to the dipyrromethane group.</text>
</comment>
<dbReference type="PANTHER" id="PTHR11557">
    <property type="entry name" value="PORPHOBILINOGEN DEAMINASE"/>
    <property type="match status" value="1"/>
</dbReference>
<evidence type="ECO:0000313" key="11">
    <source>
        <dbReference type="EMBL" id="SBV96116.1"/>
    </source>
</evidence>
<dbReference type="Gene3D" id="3.30.160.40">
    <property type="entry name" value="Porphobilinogen deaminase, C-terminal domain"/>
    <property type="match status" value="1"/>
</dbReference>
<dbReference type="AlphaFoldDB" id="A0A212J9L6"/>
<evidence type="ECO:0000256" key="8">
    <source>
        <dbReference type="HAMAP-Rule" id="MF_00260"/>
    </source>
</evidence>
<dbReference type="PRINTS" id="PR00151">
    <property type="entry name" value="PORPHBDMNASE"/>
</dbReference>
<gene>
    <name evidence="8 11" type="primary">hemC</name>
    <name evidence="11" type="ORF">KL86DPRO_10989</name>
</gene>
<dbReference type="EMBL" id="FLUQ01000001">
    <property type="protein sequence ID" value="SBV96116.1"/>
    <property type="molecule type" value="Genomic_DNA"/>
</dbReference>
<dbReference type="GO" id="GO:0005737">
    <property type="term" value="C:cytoplasm"/>
    <property type="evidence" value="ECO:0007669"/>
    <property type="project" value="UniProtKB-UniRule"/>
</dbReference>
<comment type="catalytic activity">
    <reaction evidence="7 8">
        <text>4 porphobilinogen + H2O = hydroxymethylbilane + 4 NH4(+)</text>
        <dbReference type="Rhea" id="RHEA:13185"/>
        <dbReference type="ChEBI" id="CHEBI:15377"/>
        <dbReference type="ChEBI" id="CHEBI:28938"/>
        <dbReference type="ChEBI" id="CHEBI:57845"/>
        <dbReference type="ChEBI" id="CHEBI:58126"/>
        <dbReference type="EC" id="2.5.1.61"/>
    </reaction>
</comment>
<evidence type="ECO:0000259" key="9">
    <source>
        <dbReference type="Pfam" id="PF01379"/>
    </source>
</evidence>
<comment type="subunit">
    <text evidence="4 8">Monomer.</text>
</comment>
<comment type="similarity">
    <text evidence="3 8">Belongs to the HMBS family.</text>
</comment>
<dbReference type="InterPro" id="IPR000860">
    <property type="entry name" value="HemC"/>
</dbReference>
<protein>
    <recommendedName>
        <fullName evidence="8">Porphobilinogen deaminase</fullName>
        <shortName evidence="8">PBG</shortName>
        <ecNumber evidence="8">2.5.1.61</ecNumber>
    </recommendedName>
    <alternativeName>
        <fullName evidence="8">Hydroxymethylbilane synthase</fullName>
        <shortName evidence="8">HMBS</shortName>
    </alternativeName>
    <alternativeName>
        <fullName evidence="8">Pre-uroporphyrinogen synthase</fullName>
    </alternativeName>
</protein>
<evidence type="ECO:0000256" key="5">
    <source>
        <dbReference type="ARBA" id="ARBA00022679"/>
    </source>
</evidence>
<dbReference type="InterPro" id="IPR036803">
    <property type="entry name" value="Porphobilinogen_deaminase_C_sf"/>
</dbReference>
<evidence type="ECO:0000256" key="2">
    <source>
        <dbReference type="ARBA" id="ARBA00004735"/>
    </source>
</evidence>
<comment type="function">
    <text evidence="1 8">Tetrapolymerization of the monopyrrole PBG into the hydroxymethylbilane pre-uroporphyrinogen in several discrete steps.</text>
</comment>